<evidence type="ECO:0000256" key="2">
    <source>
        <dbReference type="SAM" id="Phobius"/>
    </source>
</evidence>
<dbReference type="InterPro" id="IPR045860">
    <property type="entry name" value="Snake_toxin-like_sf"/>
</dbReference>
<organism evidence="5">
    <name type="scientific">Timema tahoe</name>
    <dbReference type="NCBI Taxonomy" id="61484"/>
    <lineage>
        <taxon>Eukaryota</taxon>
        <taxon>Metazoa</taxon>
        <taxon>Ecdysozoa</taxon>
        <taxon>Arthropoda</taxon>
        <taxon>Hexapoda</taxon>
        <taxon>Insecta</taxon>
        <taxon>Pterygota</taxon>
        <taxon>Neoptera</taxon>
        <taxon>Polyneoptera</taxon>
        <taxon>Phasmatodea</taxon>
        <taxon>Timematodea</taxon>
        <taxon>Timematoidea</taxon>
        <taxon>Timematidae</taxon>
        <taxon>Timema</taxon>
    </lineage>
</organism>
<dbReference type="EMBL" id="OE002554">
    <property type="protein sequence ID" value="CAD7458920.1"/>
    <property type="molecule type" value="Genomic_DNA"/>
</dbReference>
<feature type="region of interest" description="Disordered" evidence="1">
    <location>
        <begin position="47"/>
        <end position="92"/>
    </location>
</feature>
<dbReference type="Pfam" id="PF19337">
    <property type="entry name" value="BAMBI_C"/>
    <property type="match status" value="1"/>
</dbReference>
<name>A0A7R9IIB4_9NEOP</name>
<feature type="region of interest" description="Disordered" evidence="1">
    <location>
        <begin position="154"/>
        <end position="206"/>
    </location>
</feature>
<accession>A0A7R9IIB4</accession>
<dbReference type="InterPro" id="IPR045806">
    <property type="entry name" value="BAMBI_C"/>
</dbReference>
<feature type="transmembrane region" description="Helical" evidence="2">
    <location>
        <begin position="466"/>
        <end position="491"/>
    </location>
</feature>
<reference evidence="5" key="1">
    <citation type="submission" date="2020-11" db="EMBL/GenBank/DDBJ databases">
        <authorList>
            <person name="Tran Van P."/>
        </authorList>
    </citation>
    <scope>NUCLEOTIDE SEQUENCE</scope>
</reference>
<sequence length="643" mass="70582">MVVGKKELSVGVATAATLTCFTCVLMVSASSQALHLETEVGSVLAAPGVNRSQQETTENKLHEKSETSSVGDRTNKQCGYKTSSVRDRPNKQCGYKTSSVGDRTNKQCGYKTSSVGDRTNKQCGYKTSSVGDRPNKQCGYKTSSVEDRTNKQCGYKTSSVGDRPNKQCGYKTSSVGDRPNKQCGYKTSSVEDRPNKQSNGCNGRGKGAVWGARPSPPAVSSFPVGFGLPSPAPIEGWLHCKFFLRNVHRPPFFLEGRKNTGLEVGQGEWRAIWGGQPPSTHPIEIRTSISPVIDSLVNCESSALDHAATEAAFRTCALLMAPRLNFLLVLQWESAGDWRVLVSIAIEAPGFTSQAGVAVRCFCNLAQCVMSSYMCKSQGGGCFSDLTGYLDVYKARHGCVEMLERERQRQCHSPRPPLLCCYKDMCNHVDSPEARLRFNETFIGLLNASEGTRIYNSQQSNANNEIWFKAATIAVPICGAIILVVLIALAIKILRKEQDRFVPSSGRKPLQHFEHNVNTFSKKVPLLMLHHNEGVPPNMVFHPQDCPSSSLRFEKNETNAKLNVTTVKPNRVQPNDYTLLVPSTQLNLQKTNNINNNLYRNVNLAFAVPATHPLPPVNNKLYDKQRLAEVSSWGDASASASHV</sequence>
<dbReference type="SUPFAM" id="SSF57302">
    <property type="entry name" value="Snake toxin-like"/>
    <property type="match status" value="1"/>
</dbReference>
<feature type="compositionally biased region" description="Polar residues" evidence="1">
    <location>
        <begin position="67"/>
        <end position="83"/>
    </location>
</feature>
<protein>
    <submittedName>
        <fullName evidence="5">Uncharacterized protein</fullName>
    </submittedName>
</protein>
<proteinExistence type="predicted"/>
<evidence type="ECO:0000259" key="4">
    <source>
        <dbReference type="Pfam" id="PF19337"/>
    </source>
</evidence>
<evidence type="ECO:0000256" key="1">
    <source>
        <dbReference type="SAM" id="MobiDB-lite"/>
    </source>
</evidence>
<evidence type="ECO:0000259" key="3">
    <source>
        <dbReference type="Pfam" id="PF06211"/>
    </source>
</evidence>
<dbReference type="CDD" id="cd23576">
    <property type="entry name" value="TFP_LU_ECD_BAMBI"/>
    <property type="match status" value="1"/>
</dbReference>
<feature type="compositionally biased region" description="Basic and acidic residues" evidence="1">
    <location>
        <begin position="57"/>
        <end position="66"/>
    </location>
</feature>
<evidence type="ECO:0000313" key="5">
    <source>
        <dbReference type="EMBL" id="CAD7458920.1"/>
    </source>
</evidence>
<keyword evidence="2" id="KW-0472">Membrane</keyword>
<feature type="domain" description="BMP and activin membrane-bound inhibitor C-terminal" evidence="4">
    <location>
        <begin position="454"/>
        <end position="535"/>
    </location>
</feature>
<dbReference type="AlphaFoldDB" id="A0A7R9IIB4"/>
<dbReference type="Pfam" id="PF06211">
    <property type="entry name" value="BAMBI"/>
    <property type="match status" value="1"/>
</dbReference>
<dbReference type="InterPro" id="IPR045807">
    <property type="entry name" value="BAMBI_N"/>
</dbReference>
<keyword evidence="2" id="KW-0812">Transmembrane</keyword>
<keyword evidence="2" id="KW-1133">Transmembrane helix</keyword>
<feature type="domain" description="BMP and activin membrane-bound inhibitor N-terminal" evidence="3">
    <location>
        <begin position="358"/>
        <end position="428"/>
    </location>
</feature>
<gene>
    <name evidence="5" type="ORF">TTEB3V08_LOCUS6891</name>
</gene>